<keyword evidence="16" id="KW-1185">Reference proteome</keyword>
<dbReference type="OrthoDB" id="952271at2759"/>
<evidence type="ECO:0000256" key="9">
    <source>
        <dbReference type="ARBA" id="ARBA00023235"/>
    </source>
</evidence>
<feature type="binding site" evidence="11">
    <location>
        <position position="359"/>
    </location>
    <ligand>
        <name>substrate</name>
    </ligand>
</feature>
<evidence type="ECO:0000256" key="1">
    <source>
        <dbReference type="ARBA" id="ARBA00000370"/>
    </source>
</evidence>
<dbReference type="EC" id="5.4.2.12" evidence="5"/>
<dbReference type="GO" id="GO:0005737">
    <property type="term" value="C:cytoplasm"/>
    <property type="evidence" value="ECO:0007669"/>
    <property type="project" value="InterPro"/>
</dbReference>
<evidence type="ECO:0000256" key="5">
    <source>
        <dbReference type="ARBA" id="ARBA00012026"/>
    </source>
</evidence>
<dbReference type="GO" id="GO:0006096">
    <property type="term" value="P:glycolytic process"/>
    <property type="evidence" value="ECO:0007669"/>
    <property type="project" value="UniProtKB-UniPathway"/>
</dbReference>
<dbReference type="Gene3D" id="3.40.1450.10">
    <property type="entry name" value="BPG-independent phosphoglycerate mutase, domain B"/>
    <property type="match status" value="1"/>
</dbReference>
<evidence type="ECO:0000259" key="14">
    <source>
        <dbReference type="Pfam" id="PF06415"/>
    </source>
</evidence>
<dbReference type="Proteomes" id="UP000247498">
    <property type="component" value="Unassembled WGS sequence"/>
</dbReference>
<organism evidence="15 16">
    <name type="scientific">Raphidocelis subcapitata</name>
    <dbReference type="NCBI Taxonomy" id="307507"/>
    <lineage>
        <taxon>Eukaryota</taxon>
        <taxon>Viridiplantae</taxon>
        <taxon>Chlorophyta</taxon>
        <taxon>core chlorophytes</taxon>
        <taxon>Chlorophyceae</taxon>
        <taxon>CS clade</taxon>
        <taxon>Sphaeropleales</taxon>
        <taxon>Selenastraceae</taxon>
        <taxon>Raphidocelis</taxon>
    </lineage>
</organism>
<dbReference type="Pfam" id="PF01676">
    <property type="entry name" value="Metalloenzyme"/>
    <property type="match status" value="1"/>
</dbReference>
<dbReference type="PIRSF" id="PIRSF001492">
    <property type="entry name" value="IPGAM"/>
    <property type="match status" value="1"/>
</dbReference>
<keyword evidence="8 12" id="KW-0464">Manganese</keyword>
<dbReference type="SUPFAM" id="SSF64158">
    <property type="entry name" value="2,3-Bisphosphoglycerate-independent phosphoglycerate mutase, substrate-binding domain"/>
    <property type="match status" value="1"/>
</dbReference>
<feature type="binding site" evidence="12">
    <location>
        <position position="26"/>
    </location>
    <ligand>
        <name>Mn(2+)</name>
        <dbReference type="ChEBI" id="CHEBI:29035"/>
        <label>2</label>
    </ligand>
</feature>
<keyword evidence="9" id="KW-0413">Isomerase</keyword>
<feature type="binding site" evidence="11">
    <location>
        <position position="208"/>
    </location>
    <ligand>
        <name>substrate</name>
    </ligand>
</feature>
<comment type="pathway">
    <text evidence="3">Carbohydrate degradation; glycolysis; pyruvate from D-glyceraldehyde 3-phosphate: step 3/5.</text>
</comment>
<evidence type="ECO:0000256" key="3">
    <source>
        <dbReference type="ARBA" id="ARBA00004798"/>
    </source>
</evidence>
<accession>A0A2V0NQW3</accession>
<feature type="binding site" evidence="11">
    <location>
        <begin position="283"/>
        <end position="286"/>
    </location>
    <ligand>
        <name>substrate</name>
    </ligand>
</feature>
<dbReference type="InterPro" id="IPR011258">
    <property type="entry name" value="BPG-indep_PGM_N"/>
</dbReference>
<feature type="binding site" evidence="12">
    <location>
        <position position="427"/>
    </location>
    <ligand>
        <name>Mn(2+)</name>
        <dbReference type="ChEBI" id="CHEBI:29035"/>
        <label>1</label>
    </ligand>
</feature>
<name>A0A2V0NQW3_9CHLO</name>
<evidence type="ECO:0000256" key="4">
    <source>
        <dbReference type="ARBA" id="ARBA00008819"/>
    </source>
</evidence>
<evidence type="ECO:0000256" key="2">
    <source>
        <dbReference type="ARBA" id="ARBA00001936"/>
    </source>
</evidence>
<feature type="binding site" evidence="12">
    <location>
        <position position="431"/>
    </location>
    <ligand>
        <name>Mn(2+)</name>
        <dbReference type="ChEBI" id="CHEBI:29035"/>
        <label>1</label>
    </ligand>
</feature>
<feature type="binding site" evidence="12">
    <location>
        <position position="469"/>
    </location>
    <ligand>
        <name>Mn(2+)</name>
        <dbReference type="ChEBI" id="CHEBI:29035"/>
        <label>2</label>
    </ligand>
</feature>
<dbReference type="EMBL" id="BDRX01000012">
    <property type="protein sequence ID" value="GBF89689.1"/>
    <property type="molecule type" value="Genomic_DNA"/>
</dbReference>
<feature type="domain" description="BPG-independent PGAM N-terminal" evidence="14">
    <location>
        <begin position="98"/>
        <end position="320"/>
    </location>
</feature>
<dbReference type="AlphaFoldDB" id="A0A2V0NQW3"/>
<proteinExistence type="inferred from homology"/>
<reference evidence="15 16" key="1">
    <citation type="journal article" date="2018" name="Sci. Rep.">
        <title>Raphidocelis subcapitata (=Pseudokirchneriella subcapitata) provides an insight into genome evolution and environmental adaptations in the Sphaeropleales.</title>
        <authorList>
            <person name="Suzuki S."/>
            <person name="Yamaguchi H."/>
            <person name="Nakajima N."/>
            <person name="Kawachi M."/>
        </authorList>
    </citation>
    <scope>NUCLEOTIDE SEQUENCE [LARGE SCALE GENOMIC DNA]</scope>
    <source>
        <strain evidence="15 16">NIES-35</strain>
    </source>
</reference>
<keyword evidence="6 12" id="KW-0479">Metal-binding</keyword>
<dbReference type="FunCoup" id="A0A2V0NQW3">
    <property type="interactions" value="661"/>
</dbReference>
<sequence length="556" mass="60394">MAPSMQLAPHPSIPKPEGPVMVCILDGWGVNVEDKYNAVFSADTPTTDALRAVPRRYRSVKAHGTAVGLPSDADMGNSEVGHNALGSGQVVDQGARLVDMALESGKMFEGAGWKLISGAFADHTVHFIGLLSDGGVHSRFNQLIGCIKGAVERGAKRIRVHILTDGRDVPDGSSAAFVAQLQEDLAGLKGCDAKIASGGGRMNITMDRYEADWSMVKRGWDAHVLGKAPHTFKDALTAVKTLRGDPENPISDQYLPAFVIVDDDGKPVGTIEDGDAVVLFNFRADRMVEMSKAFEYPDFDIFDRVRYPADLKFVGMMQYDGDLLLPKTYLVPPPEIKGVSGEYLVKNGITTFACSETQKFGHVTFFWNGNRSGYFDSSKETYLEIPSDNCPFNEKPDMKAVEIMEAGREALRSGKYQMVRLNFANPDMVGHTGDLNASIRACAVVDECVAELIKVVDEVNGRFLVTSDHGNSDDMVQREKKTLKPLIDKDTGKPMPLTSHTLAPVPVYIGGKGLPANVVLRDDLPDAGLANITATYINLLGLQAPEKYKPSLIVAE</sequence>
<comment type="caution">
    <text evidence="15">The sequence shown here is derived from an EMBL/GenBank/DDBJ whole genome shotgun (WGS) entry which is preliminary data.</text>
</comment>
<dbReference type="CDD" id="cd16010">
    <property type="entry name" value="iPGM"/>
    <property type="match status" value="1"/>
</dbReference>
<evidence type="ECO:0000256" key="6">
    <source>
        <dbReference type="ARBA" id="ARBA00022723"/>
    </source>
</evidence>
<dbReference type="PANTHER" id="PTHR31637:SF0">
    <property type="entry name" value="2,3-BISPHOSPHOGLYCERATE-INDEPENDENT PHOSPHOGLYCERATE MUTASE"/>
    <property type="match status" value="1"/>
</dbReference>
<dbReference type="PANTHER" id="PTHR31637">
    <property type="entry name" value="2,3-BISPHOSPHOGLYCERATE-INDEPENDENT PHOSPHOGLYCERATE MUTASE"/>
    <property type="match status" value="1"/>
</dbReference>
<evidence type="ECO:0000256" key="10">
    <source>
        <dbReference type="PIRSR" id="PIRSR001492-1"/>
    </source>
</evidence>
<evidence type="ECO:0000259" key="13">
    <source>
        <dbReference type="Pfam" id="PF01676"/>
    </source>
</evidence>
<gene>
    <name evidence="15" type="ORF">Rsub_02859</name>
</gene>
<protein>
    <recommendedName>
        <fullName evidence="5">phosphoglycerate mutase (2,3-diphosphoglycerate-independent)</fullName>
        <ecNumber evidence="5">5.4.2.12</ecNumber>
    </recommendedName>
</protein>
<feature type="domain" description="Metalloenzyme" evidence="13">
    <location>
        <begin position="19"/>
        <end position="543"/>
    </location>
</feature>
<dbReference type="GO" id="GO:0006007">
    <property type="term" value="P:glucose catabolic process"/>
    <property type="evidence" value="ECO:0007669"/>
    <property type="project" value="InterPro"/>
</dbReference>
<evidence type="ECO:0000313" key="15">
    <source>
        <dbReference type="EMBL" id="GBF89689.1"/>
    </source>
</evidence>
<dbReference type="NCBIfam" id="TIGR01307">
    <property type="entry name" value="pgm_bpd_ind"/>
    <property type="match status" value="1"/>
</dbReference>
<dbReference type="GO" id="GO:0004619">
    <property type="term" value="F:phosphoglycerate mutase activity"/>
    <property type="evidence" value="ECO:0007669"/>
    <property type="project" value="UniProtKB-EC"/>
</dbReference>
<comment type="similarity">
    <text evidence="4">Belongs to the BPG-independent phosphoglycerate mutase family.</text>
</comment>
<dbReference type="GO" id="GO:0010037">
    <property type="term" value="P:response to carbon dioxide"/>
    <property type="evidence" value="ECO:0007669"/>
    <property type="project" value="UniProtKB-ARBA"/>
</dbReference>
<keyword evidence="7" id="KW-0324">Glycolysis</keyword>
<evidence type="ECO:0000256" key="11">
    <source>
        <dbReference type="PIRSR" id="PIRSR001492-2"/>
    </source>
</evidence>
<evidence type="ECO:0000256" key="12">
    <source>
        <dbReference type="PIRSR" id="PIRSR001492-3"/>
    </source>
</evidence>
<dbReference type="UniPathway" id="UPA00109">
    <property type="reaction ID" value="UER00186"/>
</dbReference>
<feature type="binding site" evidence="12">
    <location>
        <position position="500"/>
    </location>
    <ligand>
        <name>Mn(2+)</name>
        <dbReference type="ChEBI" id="CHEBI:29035"/>
        <label>1</label>
    </ligand>
</feature>
<dbReference type="GO" id="GO:0030145">
    <property type="term" value="F:manganese ion binding"/>
    <property type="evidence" value="ECO:0007669"/>
    <property type="project" value="InterPro"/>
</dbReference>
<feature type="binding site" evidence="11">
    <location>
        <begin position="167"/>
        <end position="168"/>
    </location>
    <ligand>
        <name>substrate</name>
    </ligand>
</feature>
<comment type="cofactor">
    <cofactor evidence="2">
        <name>Mn(2+)</name>
        <dbReference type="ChEBI" id="CHEBI:29035"/>
    </cofactor>
</comment>
<feature type="binding site" evidence="12">
    <location>
        <position position="468"/>
    </location>
    <ligand>
        <name>Mn(2+)</name>
        <dbReference type="ChEBI" id="CHEBI:29035"/>
        <label>2</label>
    </ligand>
</feature>
<feature type="binding site" evidence="11">
    <location>
        <position position="137"/>
    </location>
    <ligand>
        <name>substrate</name>
    </ligand>
</feature>
<dbReference type="STRING" id="307507.A0A2V0NQW3"/>
<dbReference type="SUPFAM" id="SSF53649">
    <property type="entry name" value="Alkaline phosphatase-like"/>
    <property type="match status" value="1"/>
</dbReference>
<dbReference type="InterPro" id="IPR005995">
    <property type="entry name" value="Pgm_bpd_ind"/>
</dbReference>
<evidence type="ECO:0000256" key="8">
    <source>
        <dbReference type="ARBA" id="ARBA00023211"/>
    </source>
</evidence>
<feature type="active site" description="Phosphoserine intermediate" evidence="10">
    <location>
        <position position="78"/>
    </location>
</feature>
<dbReference type="InParanoid" id="A0A2V0NQW3"/>
<dbReference type="Pfam" id="PF06415">
    <property type="entry name" value="iPGM_N"/>
    <property type="match status" value="1"/>
</dbReference>
<feature type="binding site" evidence="11">
    <location>
        <position position="201"/>
    </location>
    <ligand>
        <name>substrate</name>
    </ligand>
</feature>
<dbReference type="InterPro" id="IPR017850">
    <property type="entry name" value="Alkaline_phosphatase_core_sf"/>
</dbReference>
<comment type="catalytic activity">
    <reaction evidence="1">
        <text>(2R)-2-phosphoglycerate = (2R)-3-phosphoglycerate</text>
        <dbReference type="Rhea" id="RHEA:15901"/>
        <dbReference type="ChEBI" id="CHEBI:58272"/>
        <dbReference type="ChEBI" id="CHEBI:58289"/>
        <dbReference type="EC" id="5.4.2.12"/>
    </reaction>
</comment>
<evidence type="ECO:0000313" key="16">
    <source>
        <dbReference type="Proteomes" id="UP000247498"/>
    </source>
</evidence>
<dbReference type="Gene3D" id="3.40.720.10">
    <property type="entry name" value="Alkaline Phosphatase, subunit A"/>
    <property type="match status" value="1"/>
</dbReference>
<dbReference type="InterPro" id="IPR036646">
    <property type="entry name" value="PGAM_B_sf"/>
</dbReference>
<dbReference type="FunFam" id="3.40.1450.10:FF:000002">
    <property type="entry name" value="2,3-bisphosphoglycerate-independent phosphoglycerate mutase"/>
    <property type="match status" value="1"/>
</dbReference>
<dbReference type="InterPro" id="IPR006124">
    <property type="entry name" value="Metalloenzyme"/>
</dbReference>
<feature type="binding site" evidence="12">
    <location>
        <position position="78"/>
    </location>
    <ligand>
        <name>Mn(2+)</name>
        <dbReference type="ChEBI" id="CHEBI:29035"/>
        <label>2</label>
    </ligand>
</feature>
<evidence type="ECO:0000256" key="7">
    <source>
        <dbReference type="ARBA" id="ARBA00023152"/>
    </source>
</evidence>